<reference evidence="4" key="1">
    <citation type="submission" date="2023-01" db="EMBL/GenBank/DDBJ databases">
        <title>Human gut microbiome strain richness.</title>
        <authorList>
            <person name="Chen-Liaw A."/>
        </authorList>
    </citation>
    <scope>NUCLEOTIDE SEQUENCE</scope>
    <source>
        <strain evidence="4">RTP21484st1_H11_RTP21484_190118</strain>
    </source>
</reference>
<feature type="region of interest" description="Disordered" evidence="1">
    <location>
        <begin position="125"/>
        <end position="147"/>
    </location>
</feature>
<accession>A0AAW6DGU2</accession>
<protein>
    <submittedName>
        <fullName evidence="4">DUF6017 domain-containing protein</fullName>
    </submittedName>
</protein>
<evidence type="ECO:0000313" key="5">
    <source>
        <dbReference type="Proteomes" id="UP001212160"/>
    </source>
</evidence>
<dbReference type="Pfam" id="PF06970">
    <property type="entry name" value="RepA_N"/>
    <property type="match status" value="1"/>
</dbReference>
<sequence>MEPIQFDYFRGLEAEQYNFYRVPKILFTGECFRALSCEAKVLYGLMLDRMNLSIKNQWIDEENRPYIFFTIEEIMEFLDCKTQKATKLMKELDTESGIGLIEKKRLGMGKPNVIYVKNFMVKSNVEPKSKEKEPETPENTQTFENQNSRISEIKNQDFRESKIKTFENQNTGLLKIKNQDFRESKIKTFENQSSRNLKIENQEFRKSKCNNTDNNKTDYSETNPIHLSADSAQQKTEGRDLMDEVQIYTDIVKSNIEYDTVWINTPEKDRKYVDEMVELMVEMLCIKKDPILIAGAEYPCQLVKSKLLKIDSSHIEYILWSLKKNTTKIRNIKAYLLTCIFNAPSTIHNFYHAEVNHDLCGAGV</sequence>
<evidence type="ECO:0000259" key="2">
    <source>
        <dbReference type="Pfam" id="PF06970"/>
    </source>
</evidence>
<dbReference type="Proteomes" id="UP001212160">
    <property type="component" value="Unassembled WGS sequence"/>
</dbReference>
<dbReference type="RefSeq" id="WP_272108007.1">
    <property type="nucleotide sequence ID" value="NZ_DAWDPA010000038.1"/>
</dbReference>
<proteinExistence type="predicted"/>
<name>A0AAW6DGU2_MEDGN</name>
<feature type="compositionally biased region" description="Basic and acidic residues" evidence="1">
    <location>
        <begin position="125"/>
        <end position="135"/>
    </location>
</feature>
<feature type="domain" description="DUF6017" evidence="3">
    <location>
        <begin position="221"/>
        <end position="359"/>
    </location>
</feature>
<evidence type="ECO:0000313" key="4">
    <source>
        <dbReference type="EMBL" id="MDB8687583.1"/>
    </source>
</evidence>
<dbReference type="Pfam" id="PF19481">
    <property type="entry name" value="DUF6017"/>
    <property type="match status" value="1"/>
</dbReference>
<gene>
    <name evidence="4" type="ORF">PNW85_13050</name>
</gene>
<dbReference type="InterPro" id="IPR010724">
    <property type="entry name" value="RepA_N"/>
</dbReference>
<dbReference type="AlphaFoldDB" id="A0AAW6DGU2"/>
<dbReference type="EMBL" id="JAQMLA010000042">
    <property type="protein sequence ID" value="MDB8687583.1"/>
    <property type="molecule type" value="Genomic_DNA"/>
</dbReference>
<comment type="caution">
    <text evidence="4">The sequence shown here is derived from an EMBL/GenBank/DDBJ whole genome shotgun (WGS) entry which is preliminary data.</text>
</comment>
<organism evidence="4 5">
    <name type="scientific">Mediterraneibacter gnavus</name>
    <name type="common">Ruminococcus gnavus</name>
    <dbReference type="NCBI Taxonomy" id="33038"/>
    <lineage>
        <taxon>Bacteria</taxon>
        <taxon>Bacillati</taxon>
        <taxon>Bacillota</taxon>
        <taxon>Clostridia</taxon>
        <taxon>Lachnospirales</taxon>
        <taxon>Lachnospiraceae</taxon>
        <taxon>Mediterraneibacter</taxon>
    </lineage>
</organism>
<evidence type="ECO:0000259" key="3">
    <source>
        <dbReference type="Pfam" id="PF19481"/>
    </source>
</evidence>
<feature type="domain" description="Replication initiator A N-terminal" evidence="2">
    <location>
        <begin position="18"/>
        <end position="92"/>
    </location>
</feature>
<evidence type="ECO:0000256" key="1">
    <source>
        <dbReference type="SAM" id="MobiDB-lite"/>
    </source>
</evidence>
<dbReference type="InterPro" id="IPR046059">
    <property type="entry name" value="DUF6017"/>
</dbReference>